<sequence>MISTSFPFFFSNRSIPRVAKLALRIIGIGQRTYNRLLGCTLALATYSGTSFAPTCCVSRHKPAYMRDLLRKLVCLNRIVNESALSLHLISLLTLTPLTRPFLCQRGNFRSTSAGLLARFQSPNLTSLRFASKALEMPFVEDLPIEELGKST</sequence>
<evidence type="ECO:0000313" key="2">
    <source>
        <dbReference type="Proteomes" id="UP000325081"/>
    </source>
</evidence>
<name>A0A5A7QQI1_STRAF</name>
<reference evidence="2" key="1">
    <citation type="journal article" date="2019" name="Curr. Biol.">
        <title>Genome Sequence of Striga asiatica Provides Insight into the Evolution of Plant Parasitism.</title>
        <authorList>
            <person name="Yoshida S."/>
            <person name="Kim S."/>
            <person name="Wafula E.K."/>
            <person name="Tanskanen J."/>
            <person name="Kim Y.M."/>
            <person name="Honaas L."/>
            <person name="Yang Z."/>
            <person name="Spallek T."/>
            <person name="Conn C.E."/>
            <person name="Ichihashi Y."/>
            <person name="Cheong K."/>
            <person name="Cui S."/>
            <person name="Der J.P."/>
            <person name="Gundlach H."/>
            <person name="Jiao Y."/>
            <person name="Hori C."/>
            <person name="Ishida J.K."/>
            <person name="Kasahara H."/>
            <person name="Kiba T."/>
            <person name="Kim M.S."/>
            <person name="Koo N."/>
            <person name="Laohavisit A."/>
            <person name="Lee Y.H."/>
            <person name="Lumba S."/>
            <person name="McCourt P."/>
            <person name="Mortimer J.C."/>
            <person name="Mutuku J.M."/>
            <person name="Nomura T."/>
            <person name="Sasaki-Sekimoto Y."/>
            <person name="Seto Y."/>
            <person name="Wang Y."/>
            <person name="Wakatake T."/>
            <person name="Sakakibara H."/>
            <person name="Demura T."/>
            <person name="Yamaguchi S."/>
            <person name="Yoneyama K."/>
            <person name="Manabe R.I."/>
            <person name="Nelson D.C."/>
            <person name="Schulman A.H."/>
            <person name="Timko M.P."/>
            <person name="dePamphilis C.W."/>
            <person name="Choi D."/>
            <person name="Shirasu K."/>
        </authorList>
    </citation>
    <scope>NUCLEOTIDE SEQUENCE [LARGE SCALE GENOMIC DNA]</scope>
    <source>
        <strain evidence="2">cv. UVA1</strain>
    </source>
</reference>
<organism evidence="1 2">
    <name type="scientific">Striga asiatica</name>
    <name type="common">Asiatic witchweed</name>
    <name type="synonym">Buchnera asiatica</name>
    <dbReference type="NCBI Taxonomy" id="4170"/>
    <lineage>
        <taxon>Eukaryota</taxon>
        <taxon>Viridiplantae</taxon>
        <taxon>Streptophyta</taxon>
        <taxon>Embryophyta</taxon>
        <taxon>Tracheophyta</taxon>
        <taxon>Spermatophyta</taxon>
        <taxon>Magnoliopsida</taxon>
        <taxon>eudicotyledons</taxon>
        <taxon>Gunneridae</taxon>
        <taxon>Pentapetalae</taxon>
        <taxon>asterids</taxon>
        <taxon>lamiids</taxon>
        <taxon>Lamiales</taxon>
        <taxon>Orobanchaceae</taxon>
        <taxon>Buchnereae</taxon>
        <taxon>Striga</taxon>
    </lineage>
</organism>
<dbReference type="AlphaFoldDB" id="A0A5A7QQI1"/>
<evidence type="ECO:0000313" key="1">
    <source>
        <dbReference type="EMBL" id="GER46151.1"/>
    </source>
</evidence>
<accession>A0A5A7QQI1</accession>
<proteinExistence type="predicted"/>
<dbReference type="GO" id="GO:0016740">
    <property type="term" value="F:transferase activity"/>
    <property type="evidence" value="ECO:0007669"/>
    <property type="project" value="UniProtKB-KW"/>
</dbReference>
<keyword evidence="1" id="KW-0808">Transferase</keyword>
<gene>
    <name evidence="1" type="ORF">STAS_23128</name>
</gene>
<protein>
    <submittedName>
        <fullName evidence="1">Protoheme IX farnesyltransferase</fullName>
    </submittedName>
</protein>
<dbReference type="Proteomes" id="UP000325081">
    <property type="component" value="Unassembled WGS sequence"/>
</dbReference>
<comment type="caution">
    <text evidence="1">The sequence shown here is derived from an EMBL/GenBank/DDBJ whole genome shotgun (WGS) entry which is preliminary data.</text>
</comment>
<dbReference type="EMBL" id="BKCP01007405">
    <property type="protein sequence ID" value="GER46151.1"/>
    <property type="molecule type" value="Genomic_DNA"/>
</dbReference>
<keyword evidence="2" id="KW-1185">Reference proteome</keyword>